<reference evidence="1 2" key="1">
    <citation type="submission" date="2019-04" db="EMBL/GenBank/DDBJ databases">
        <title>Flavobacterium sp. GS03.</title>
        <authorList>
            <person name="Kim H."/>
        </authorList>
    </citation>
    <scope>NUCLEOTIDE SEQUENCE [LARGE SCALE GENOMIC DNA]</scope>
    <source>
        <strain evidence="1 2">GS03</strain>
    </source>
</reference>
<sequence length="138" mass="15503">MNYSVHNLTQVSDCNALLTWAAREKSDLNFKKLSDERLTVRFAETSQELDAILQGVLAELAATETIIAVLPEGPSKDEAINKKTRLEYKKFLLENRKESYGTVALLEKEMDLARVEQEIEEVDAFIAAIEEKKAALTA</sequence>
<gene>
    <name evidence="1" type="ORF">GS03_02361</name>
</gene>
<dbReference type="EMBL" id="CP038810">
    <property type="protein sequence ID" value="QBZ98850.1"/>
    <property type="molecule type" value="Genomic_DNA"/>
</dbReference>
<name>A0A4P7PWM8_9FLAO</name>
<dbReference type="RefSeq" id="WP_136152735.1">
    <property type="nucleotide sequence ID" value="NZ_CP038810.1"/>
</dbReference>
<proteinExistence type="predicted"/>
<dbReference type="OrthoDB" id="1493633at2"/>
<dbReference type="AlphaFoldDB" id="A0A4P7PWM8"/>
<keyword evidence="2" id="KW-1185">Reference proteome</keyword>
<dbReference type="Proteomes" id="UP000296862">
    <property type="component" value="Chromosome"/>
</dbReference>
<evidence type="ECO:0000313" key="2">
    <source>
        <dbReference type="Proteomes" id="UP000296862"/>
    </source>
</evidence>
<accession>A0A4P7PWM8</accession>
<protein>
    <submittedName>
        <fullName evidence="1">Uncharacterized protein</fullName>
    </submittedName>
</protein>
<organism evidence="1 2">
    <name type="scientific">Flavobacterium sangjuense</name>
    <dbReference type="NCBI Taxonomy" id="2518177"/>
    <lineage>
        <taxon>Bacteria</taxon>
        <taxon>Pseudomonadati</taxon>
        <taxon>Bacteroidota</taxon>
        <taxon>Flavobacteriia</taxon>
        <taxon>Flavobacteriales</taxon>
        <taxon>Flavobacteriaceae</taxon>
        <taxon>Flavobacterium</taxon>
    </lineage>
</organism>
<evidence type="ECO:0000313" key="1">
    <source>
        <dbReference type="EMBL" id="QBZ98850.1"/>
    </source>
</evidence>
<dbReference type="KEGG" id="fsn:GS03_02361"/>